<dbReference type="HAMAP" id="MF_00201">
    <property type="entry name" value="RecO"/>
    <property type="match status" value="1"/>
</dbReference>
<dbReference type="PANTHER" id="PTHR33991">
    <property type="entry name" value="DNA REPAIR PROTEIN RECO"/>
    <property type="match status" value="1"/>
</dbReference>
<comment type="similarity">
    <text evidence="1 7">Belongs to the RecO family.</text>
</comment>
<dbReference type="InterPro" id="IPR037278">
    <property type="entry name" value="ARFGAP/RecO"/>
</dbReference>
<evidence type="ECO:0000256" key="2">
    <source>
        <dbReference type="ARBA" id="ARBA00021310"/>
    </source>
</evidence>
<comment type="function">
    <text evidence="7">Involved in DNA repair and RecF pathway recombination.</text>
</comment>
<dbReference type="Proteomes" id="UP001079657">
    <property type="component" value="Unassembled WGS sequence"/>
</dbReference>
<dbReference type="SUPFAM" id="SSF57863">
    <property type="entry name" value="ArfGap/RecO-like zinc finger"/>
    <property type="match status" value="1"/>
</dbReference>
<evidence type="ECO:0000256" key="6">
    <source>
        <dbReference type="ARBA" id="ARBA00033409"/>
    </source>
</evidence>
<evidence type="ECO:0000259" key="8">
    <source>
        <dbReference type="Pfam" id="PF11967"/>
    </source>
</evidence>
<organism evidence="9 10">
    <name type="scientific">Clostridium ganghwense</name>
    <dbReference type="NCBI Taxonomy" id="312089"/>
    <lineage>
        <taxon>Bacteria</taxon>
        <taxon>Bacillati</taxon>
        <taxon>Bacillota</taxon>
        <taxon>Clostridia</taxon>
        <taxon>Eubacteriales</taxon>
        <taxon>Clostridiaceae</taxon>
        <taxon>Clostridium</taxon>
    </lineage>
</organism>
<evidence type="ECO:0000256" key="7">
    <source>
        <dbReference type="HAMAP-Rule" id="MF_00201"/>
    </source>
</evidence>
<dbReference type="InterPro" id="IPR012340">
    <property type="entry name" value="NA-bd_OB-fold"/>
</dbReference>
<keyword evidence="5 7" id="KW-0234">DNA repair</keyword>
<keyword evidence="3 7" id="KW-0227">DNA damage</keyword>
<proteinExistence type="inferred from homology"/>
<reference evidence="9" key="1">
    <citation type="submission" date="2022-12" db="EMBL/GenBank/DDBJ databases">
        <authorList>
            <person name="Wang J."/>
        </authorList>
    </citation>
    <scope>NUCLEOTIDE SEQUENCE</scope>
    <source>
        <strain evidence="9">HY-42-06</strain>
    </source>
</reference>
<feature type="domain" description="DNA replication/recombination mediator RecO N-terminal" evidence="8">
    <location>
        <begin position="8"/>
        <end position="84"/>
    </location>
</feature>
<keyword evidence="10" id="KW-1185">Reference proteome</keyword>
<protein>
    <recommendedName>
        <fullName evidence="2 7">DNA repair protein RecO</fullName>
    </recommendedName>
    <alternativeName>
        <fullName evidence="6 7">Recombination protein O</fullName>
    </alternativeName>
</protein>
<dbReference type="InterPro" id="IPR022572">
    <property type="entry name" value="DNA_rep/recomb_RecO_N"/>
</dbReference>
<dbReference type="Pfam" id="PF11967">
    <property type="entry name" value="RecO_N"/>
    <property type="match status" value="1"/>
</dbReference>
<evidence type="ECO:0000256" key="5">
    <source>
        <dbReference type="ARBA" id="ARBA00023204"/>
    </source>
</evidence>
<comment type="caution">
    <text evidence="9">The sequence shown here is derived from an EMBL/GenBank/DDBJ whole genome shotgun (WGS) entry which is preliminary data.</text>
</comment>
<keyword evidence="4 7" id="KW-0233">DNA recombination</keyword>
<dbReference type="InterPro" id="IPR042242">
    <property type="entry name" value="RecO_C"/>
</dbReference>
<accession>A0ABT4CRW9</accession>
<dbReference type="EMBL" id="JAPQES010000005">
    <property type="protein sequence ID" value="MCY6371810.1"/>
    <property type="molecule type" value="Genomic_DNA"/>
</dbReference>
<dbReference type="PANTHER" id="PTHR33991:SF1">
    <property type="entry name" value="DNA REPAIR PROTEIN RECO"/>
    <property type="match status" value="1"/>
</dbReference>
<sequence length="253" mass="29121">MGDGVLSIFKTRALVLKTQDYKENDKLVWLFSEKLGKVCALARGAKKGKSKFLSSTQSFCFGEYILYRGKSLYTINEVEIIDSFQSILKDIDSITYGSYFCELILIALQDEESNRELFKDFVKTFYLLKSKAVDVEVLARMFEMKLLDVTGYRFNFERCSVCGKKIATSNYISFQYHGGICNECERNNGTIISYPAYNILRFLNKTPVENINRIAVSTEFKEEIYKVLNIFISQNYAKKPKSLEIFNCLKGSE</sequence>
<dbReference type="InterPro" id="IPR003717">
    <property type="entry name" value="RecO"/>
</dbReference>
<gene>
    <name evidence="7 9" type="primary">recO</name>
    <name evidence="9" type="ORF">OXH55_14280</name>
</gene>
<dbReference type="RefSeq" id="WP_268050851.1">
    <property type="nucleotide sequence ID" value="NZ_JAPQES010000005.1"/>
</dbReference>
<dbReference type="NCBIfam" id="TIGR00613">
    <property type="entry name" value="reco"/>
    <property type="match status" value="1"/>
</dbReference>
<evidence type="ECO:0000256" key="4">
    <source>
        <dbReference type="ARBA" id="ARBA00023172"/>
    </source>
</evidence>
<evidence type="ECO:0000256" key="3">
    <source>
        <dbReference type="ARBA" id="ARBA00022763"/>
    </source>
</evidence>
<evidence type="ECO:0000256" key="1">
    <source>
        <dbReference type="ARBA" id="ARBA00007452"/>
    </source>
</evidence>
<dbReference type="SUPFAM" id="SSF50249">
    <property type="entry name" value="Nucleic acid-binding proteins"/>
    <property type="match status" value="1"/>
</dbReference>
<dbReference type="Gene3D" id="1.20.1440.120">
    <property type="entry name" value="Recombination protein O, C-terminal domain"/>
    <property type="match status" value="1"/>
</dbReference>
<evidence type="ECO:0000313" key="9">
    <source>
        <dbReference type="EMBL" id="MCY6371810.1"/>
    </source>
</evidence>
<name>A0ABT4CRW9_9CLOT</name>
<dbReference type="Pfam" id="PF02565">
    <property type="entry name" value="RecO_C"/>
    <property type="match status" value="1"/>
</dbReference>
<evidence type="ECO:0000313" key="10">
    <source>
        <dbReference type="Proteomes" id="UP001079657"/>
    </source>
</evidence>
<dbReference type="Gene3D" id="2.40.50.140">
    <property type="entry name" value="Nucleic acid-binding proteins"/>
    <property type="match status" value="1"/>
</dbReference>